<reference evidence="2" key="1">
    <citation type="submission" date="2022-11" db="UniProtKB">
        <authorList>
            <consortium name="WormBaseParasite"/>
        </authorList>
    </citation>
    <scope>IDENTIFICATION</scope>
</reference>
<name>A0A914Z8T5_9BILA</name>
<sequence length="399" mass="45891">MNENLYKFPSLSNLTPEEHRQLSHNACLTFHCAENLTVSSSAIRCHLNEHTLINPATGYRYHGAYFGPYNTSIDEFLKLPEISCIIYPITMTDGIQKIRYNRYRSYIIPLLYCSMSQRSCNKEKTLAFGGFTLKMLCDFFNNHDALSLYLGQKIYPRGHIASFNLSLLEALCCFCSREVVVRLSSSGKPSKIRLRNDPDLLLQQIENERALADDALQFYKRYLENNPDGLNWNELRIDSFDLGFNNRLTFVSSYPSYFLDNVYAALHHSKSVIDFETLCKTIVGYCDQAPDIRIFRRLTNISELNLLIEMVSPEALEAVETWKDNKKKILYMKIANELALKLNAIQVDFALDFIELFPNKSQLLISLNIWAVNRIAKCVLFASASHTFISEKEMVSKIL</sequence>
<proteinExistence type="predicted"/>
<accession>A0A914Z8T5</accession>
<keyword evidence="1" id="KW-1185">Reference proteome</keyword>
<protein>
    <submittedName>
        <fullName evidence="2">Uncharacterized protein</fullName>
    </submittedName>
</protein>
<organism evidence="1 2">
    <name type="scientific">Panagrolaimus superbus</name>
    <dbReference type="NCBI Taxonomy" id="310955"/>
    <lineage>
        <taxon>Eukaryota</taxon>
        <taxon>Metazoa</taxon>
        <taxon>Ecdysozoa</taxon>
        <taxon>Nematoda</taxon>
        <taxon>Chromadorea</taxon>
        <taxon>Rhabditida</taxon>
        <taxon>Tylenchina</taxon>
        <taxon>Panagrolaimomorpha</taxon>
        <taxon>Panagrolaimoidea</taxon>
        <taxon>Panagrolaimidae</taxon>
        <taxon>Panagrolaimus</taxon>
    </lineage>
</organism>
<evidence type="ECO:0000313" key="2">
    <source>
        <dbReference type="WBParaSite" id="PSU_v2.g8321.t1"/>
    </source>
</evidence>
<evidence type="ECO:0000313" key="1">
    <source>
        <dbReference type="Proteomes" id="UP000887577"/>
    </source>
</evidence>
<dbReference type="AlphaFoldDB" id="A0A914Z8T5"/>
<dbReference type="WBParaSite" id="PSU_v2.g8321.t1">
    <property type="protein sequence ID" value="PSU_v2.g8321.t1"/>
    <property type="gene ID" value="PSU_v2.g8321"/>
</dbReference>
<dbReference type="Proteomes" id="UP000887577">
    <property type="component" value="Unplaced"/>
</dbReference>